<keyword evidence="3" id="KW-0418">Kinase</keyword>
<evidence type="ECO:0000313" key="4">
    <source>
        <dbReference type="Proteomes" id="UP000236291"/>
    </source>
</evidence>
<dbReference type="InterPro" id="IPR001245">
    <property type="entry name" value="Ser-Thr/Tyr_kinase_cat_dom"/>
</dbReference>
<dbReference type="GO" id="GO:0004672">
    <property type="term" value="F:protein kinase activity"/>
    <property type="evidence" value="ECO:0007669"/>
    <property type="project" value="InterPro"/>
</dbReference>
<dbReference type="InterPro" id="IPR050994">
    <property type="entry name" value="At_inactive_RLKs"/>
</dbReference>
<dbReference type="Pfam" id="PF07714">
    <property type="entry name" value="PK_Tyr_Ser-Thr"/>
    <property type="match status" value="1"/>
</dbReference>
<keyword evidence="3" id="KW-0675">Receptor</keyword>
<name>A0A2K3NWV5_TRIPR</name>
<dbReference type="Gene3D" id="1.10.510.10">
    <property type="entry name" value="Transferase(Phosphotransferase) domain 1"/>
    <property type="match status" value="1"/>
</dbReference>
<sequence length="124" mass="14699">ASVVALVVSMHLSILSLLLLLRTHSPNEHLINHVKVQWLPCSRSFRVKTQKSDVYSFGVLLLEMLTGKTPLGYFGYDHDMVDLPRWVRSLVREESMAEVFDKENMLKRRWCRCFRLHWLVCQRW</sequence>
<reference evidence="3 4" key="1">
    <citation type="journal article" date="2014" name="Am. J. Bot.">
        <title>Genome assembly and annotation for red clover (Trifolium pratense; Fabaceae).</title>
        <authorList>
            <person name="Istvanek J."/>
            <person name="Jaros M."/>
            <person name="Krenek A."/>
            <person name="Repkova J."/>
        </authorList>
    </citation>
    <scope>NUCLEOTIDE SEQUENCE [LARGE SCALE GENOMIC DNA]</scope>
    <source>
        <strain evidence="4">cv. Tatra</strain>
        <tissue evidence="3">Young leaves</tissue>
    </source>
</reference>
<reference evidence="3 4" key="2">
    <citation type="journal article" date="2017" name="Front. Plant Sci.">
        <title>Gene Classification and Mining of Molecular Markers Useful in Red Clover (Trifolium pratense) Breeding.</title>
        <authorList>
            <person name="Istvanek J."/>
            <person name="Dluhosova J."/>
            <person name="Dluhos P."/>
            <person name="Patkova L."/>
            <person name="Nedelnik J."/>
            <person name="Repkova J."/>
        </authorList>
    </citation>
    <scope>NUCLEOTIDE SEQUENCE [LARGE SCALE GENOMIC DNA]</scope>
    <source>
        <strain evidence="4">cv. Tatra</strain>
        <tissue evidence="3">Young leaves</tissue>
    </source>
</reference>
<comment type="caution">
    <text evidence="3">The sequence shown here is derived from an EMBL/GenBank/DDBJ whole genome shotgun (WGS) entry which is preliminary data.</text>
</comment>
<feature type="chain" id="PRO_5014472055" evidence="1">
    <location>
        <begin position="26"/>
        <end position="124"/>
    </location>
</feature>
<feature type="signal peptide" evidence="1">
    <location>
        <begin position="1"/>
        <end position="25"/>
    </location>
</feature>
<accession>A0A2K3NWV5</accession>
<dbReference type="Proteomes" id="UP000236291">
    <property type="component" value="Unassembled WGS sequence"/>
</dbReference>
<protein>
    <submittedName>
        <fullName evidence="3">Putative inactive receptor kinase</fullName>
    </submittedName>
</protein>
<feature type="non-terminal residue" evidence="3">
    <location>
        <position position="1"/>
    </location>
</feature>
<keyword evidence="3" id="KW-0808">Transferase</keyword>
<dbReference type="EMBL" id="ASHM01001924">
    <property type="protein sequence ID" value="PNY07505.1"/>
    <property type="molecule type" value="Genomic_DNA"/>
</dbReference>
<gene>
    <name evidence="3" type="ORF">L195_g004003</name>
</gene>
<dbReference type="PANTHER" id="PTHR48010">
    <property type="entry name" value="OS05G0588300 PROTEIN"/>
    <property type="match status" value="1"/>
</dbReference>
<keyword evidence="1" id="KW-0732">Signal</keyword>
<dbReference type="AlphaFoldDB" id="A0A2K3NWV5"/>
<feature type="domain" description="Serine-threonine/tyrosine-protein kinase catalytic" evidence="2">
    <location>
        <begin position="32"/>
        <end position="78"/>
    </location>
</feature>
<evidence type="ECO:0000259" key="2">
    <source>
        <dbReference type="Pfam" id="PF07714"/>
    </source>
</evidence>
<proteinExistence type="predicted"/>
<evidence type="ECO:0000256" key="1">
    <source>
        <dbReference type="SAM" id="SignalP"/>
    </source>
</evidence>
<dbReference type="STRING" id="57577.A0A2K3NWV5"/>
<dbReference type="SUPFAM" id="SSF56112">
    <property type="entry name" value="Protein kinase-like (PK-like)"/>
    <property type="match status" value="1"/>
</dbReference>
<organism evidence="3 4">
    <name type="scientific">Trifolium pratense</name>
    <name type="common">Red clover</name>
    <dbReference type="NCBI Taxonomy" id="57577"/>
    <lineage>
        <taxon>Eukaryota</taxon>
        <taxon>Viridiplantae</taxon>
        <taxon>Streptophyta</taxon>
        <taxon>Embryophyta</taxon>
        <taxon>Tracheophyta</taxon>
        <taxon>Spermatophyta</taxon>
        <taxon>Magnoliopsida</taxon>
        <taxon>eudicotyledons</taxon>
        <taxon>Gunneridae</taxon>
        <taxon>Pentapetalae</taxon>
        <taxon>rosids</taxon>
        <taxon>fabids</taxon>
        <taxon>Fabales</taxon>
        <taxon>Fabaceae</taxon>
        <taxon>Papilionoideae</taxon>
        <taxon>50 kb inversion clade</taxon>
        <taxon>NPAAA clade</taxon>
        <taxon>Hologalegina</taxon>
        <taxon>IRL clade</taxon>
        <taxon>Trifolieae</taxon>
        <taxon>Trifolium</taxon>
    </lineage>
</organism>
<evidence type="ECO:0000313" key="3">
    <source>
        <dbReference type="EMBL" id="PNY07505.1"/>
    </source>
</evidence>
<dbReference type="PANTHER" id="PTHR48010:SF63">
    <property type="entry name" value="LRR RECEPTOR-LIKE KINASE"/>
    <property type="match status" value="1"/>
</dbReference>
<dbReference type="InterPro" id="IPR011009">
    <property type="entry name" value="Kinase-like_dom_sf"/>
</dbReference>